<keyword evidence="2" id="KW-1185">Reference proteome</keyword>
<dbReference type="InParanoid" id="I7MKW8"/>
<dbReference type="PROSITE" id="PS51221">
    <property type="entry name" value="TTL"/>
    <property type="match status" value="1"/>
</dbReference>
<dbReference type="EMBL" id="GG662612">
    <property type="protein sequence ID" value="EAS00525.2"/>
    <property type="molecule type" value="Genomic_DNA"/>
</dbReference>
<dbReference type="eggNOG" id="KOG2157">
    <property type="taxonomic scope" value="Eukaryota"/>
</dbReference>
<proteinExistence type="predicted"/>
<gene>
    <name evidence="1" type="ORF">TTHERM_00408780</name>
</gene>
<dbReference type="OrthoDB" id="196367at2759"/>
<dbReference type="AlphaFoldDB" id="I7MKW8"/>
<evidence type="ECO:0000313" key="2">
    <source>
        <dbReference type="Proteomes" id="UP000009168"/>
    </source>
</evidence>
<dbReference type="PANTHER" id="PTHR46069:SF1">
    <property type="entry name" value="CHROMOSOME UNDETERMINED SCAFFOLD_125, WHOLE GENOME SHOTGUN SEQUENCE"/>
    <property type="match status" value="1"/>
</dbReference>
<dbReference type="Proteomes" id="UP000009168">
    <property type="component" value="Unassembled WGS sequence"/>
</dbReference>
<dbReference type="PANTHER" id="PTHR46069">
    <property type="entry name" value="TUBULIN TYROSINE LIGASE"/>
    <property type="match status" value="1"/>
</dbReference>
<dbReference type="KEGG" id="tet:TTHERM_00408780"/>
<reference evidence="2" key="1">
    <citation type="journal article" date="2006" name="PLoS Biol.">
        <title>Macronuclear genome sequence of the ciliate Tetrahymena thermophila, a model eukaryote.</title>
        <authorList>
            <person name="Eisen J.A."/>
            <person name="Coyne R.S."/>
            <person name="Wu M."/>
            <person name="Wu D."/>
            <person name="Thiagarajan M."/>
            <person name="Wortman J.R."/>
            <person name="Badger J.H."/>
            <person name="Ren Q."/>
            <person name="Amedeo P."/>
            <person name="Jones K.M."/>
            <person name="Tallon L.J."/>
            <person name="Delcher A.L."/>
            <person name="Salzberg S.L."/>
            <person name="Silva J.C."/>
            <person name="Haas B.J."/>
            <person name="Majoros W.H."/>
            <person name="Farzad M."/>
            <person name="Carlton J.M."/>
            <person name="Smith R.K. Jr."/>
            <person name="Garg J."/>
            <person name="Pearlman R.E."/>
            <person name="Karrer K.M."/>
            <person name="Sun L."/>
            <person name="Manning G."/>
            <person name="Elde N.C."/>
            <person name="Turkewitz A.P."/>
            <person name="Asai D.J."/>
            <person name="Wilkes D.E."/>
            <person name="Wang Y."/>
            <person name="Cai H."/>
            <person name="Collins K."/>
            <person name="Stewart B.A."/>
            <person name="Lee S.R."/>
            <person name="Wilamowska K."/>
            <person name="Weinberg Z."/>
            <person name="Ruzzo W.L."/>
            <person name="Wloga D."/>
            <person name="Gaertig J."/>
            <person name="Frankel J."/>
            <person name="Tsao C.-C."/>
            <person name="Gorovsky M.A."/>
            <person name="Keeling P.J."/>
            <person name="Waller R.F."/>
            <person name="Patron N.J."/>
            <person name="Cherry J.M."/>
            <person name="Stover N.A."/>
            <person name="Krieger C.J."/>
            <person name="del Toro C."/>
            <person name="Ryder H.F."/>
            <person name="Williamson S.C."/>
            <person name="Barbeau R.A."/>
            <person name="Hamilton E.P."/>
            <person name="Orias E."/>
        </authorList>
    </citation>
    <scope>NUCLEOTIDE SEQUENCE [LARGE SCALE GENOMIC DNA]</scope>
    <source>
        <strain evidence="2">SB210</strain>
    </source>
</reference>
<dbReference type="Gene3D" id="3.30.470.20">
    <property type="entry name" value="ATP-grasp fold, B domain"/>
    <property type="match status" value="1"/>
</dbReference>
<dbReference type="InterPro" id="IPR004344">
    <property type="entry name" value="TTL/TTLL_fam"/>
</dbReference>
<dbReference type="SUPFAM" id="SSF56059">
    <property type="entry name" value="Glutathione synthetase ATP-binding domain-like"/>
    <property type="match status" value="1"/>
</dbReference>
<accession>I7MKW8</accession>
<dbReference type="GO" id="GO:0016874">
    <property type="term" value="F:ligase activity"/>
    <property type="evidence" value="ECO:0007669"/>
    <property type="project" value="UniProtKB-KW"/>
</dbReference>
<dbReference type="STRING" id="312017.I7MKW8"/>
<evidence type="ECO:0000313" key="1">
    <source>
        <dbReference type="EMBL" id="EAS00525.2"/>
    </source>
</evidence>
<sequence length="1195" mass="140444">MIRNNQNLAPQAGQVTGQINSPLIEKLQKFQQKYQQILEHQNPITQLIQKSNANSFTIINKQQNSDFEDKQIYTRRQANPHQSYIAQSKKNILEKQYNQLYLQKLQQNHTQIQNQQQIQLENALLKSQVNPSITEYSAQKSNNQPHVKGNQILADYNTLHIQQFEDKLNDYVNERNRIYQQIYKNQNTENKDSTSINRPSARQYNIVNLNKINLSNERYCEIEAYLENSQTVPTQQNHSNANAILPIQQQQKNHSVIQQVIKKQLQGGQRIVKFNKKRREIKPSNLLGGDYFMFLDAKRQGHLKSLKDCDEDVLYRIWQLQEKGIVVNESELMAVSCGESIQLVTQKQHAFQRQPHYNKRVNVQSLIGQNTISKSGIDETQMNLSISPSSNVVSYPTQQYYSANYQYQNSNNADQIMIDDQLSNKKQIEQNLMISSLNYNQKDFKNNNEYRLVRAKDDYDKESIQQMFQPFNSPTNRPMSSSIQNKRIVNGLPLVSGNQILTNYNQLRYMNNIQKTQNQKNEPPKKISYNLGIIQQALNEGTQPSATITQKMIIKHTPRINSRPVSNYEQTASGIAVAQNTISQNNQQNDKQFKRKSIKNTNNSPKNQVVSTKQQILQQKMENYRDFINILNYSNNLIIPYNLSNPNPPLYKVYIGLGNNGILVRQIFKSRWWWQLVESHDDWPDCQFLWMQWRRKEYTKYMKSLPQLTYEKQLIKNVENKGEDESKPTLKKKMTIEQSKKKGESYQKLVQKLINESDFDSLENYLMQNKKIFAPPFISKDFCSEKYCEEQSKNRTFTKLKDPINYKLHNHVQNNFHICNKKALFYNMRQYYECIQKNPFDYIPLTFHIKEGTSDQEWEKFLTFYNQIEGQMQENEKLRQKIDAEKLNIEKPKQIKNVWIIKPGEATNRGNGIQVASDLQSIQNIVNTKEMHNNGKKKTFIIQKYLEKPLLYNKRKFDIRCYMLITTYNGIIKGYWYQEGYIRTSSKEFTLRNLDNKFIHLTNDAIQKKGEEFGKFEIGNKLSFNEFQRYMDTINSSSQVKYNFMEKTYQDMKGVATDCVKAIFKKLEPQKKQFSFELFGLDFMIDDSYKTWLIEVNTNPCLETSCPLLARIISTLVENVFKVAVDPIFPPPNFPKSKKHLIPENIFESNKFELIFDELQDAQQLSTLPSKSDYDDFLEEDCEEEEQLLAEEESE</sequence>
<dbReference type="RefSeq" id="XP_001020770.2">
    <property type="nucleotide sequence ID" value="XM_001020770.2"/>
</dbReference>
<name>I7MKW8_TETTS</name>
<keyword evidence="1" id="KW-0436">Ligase</keyword>
<organism evidence="1 2">
    <name type="scientific">Tetrahymena thermophila (strain SB210)</name>
    <dbReference type="NCBI Taxonomy" id="312017"/>
    <lineage>
        <taxon>Eukaryota</taxon>
        <taxon>Sar</taxon>
        <taxon>Alveolata</taxon>
        <taxon>Ciliophora</taxon>
        <taxon>Intramacronucleata</taxon>
        <taxon>Oligohymenophorea</taxon>
        <taxon>Hymenostomatida</taxon>
        <taxon>Tetrahymenina</taxon>
        <taxon>Tetrahymenidae</taxon>
        <taxon>Tetrahymena</taxon>
    </lineage>
</organism>
<dbReference type="GeneID" id="7845991"/>
<dbReference type="Pfam" id="PF03133">
    <property type="entry name" value="TTL"/>
    <property type="match status" value="1"/>
</dbReference>
<protein>
    <submittedName>
        <fullName evidence="1">Tubulin-tyrosine ligase family protein</fullName>
    </submittedName>
</protein>